<reference evidence="2" key="1">
    <citation type="journal article" date="2020" name="Stud. Mycol.">
        <title>101 Dothideomycetes genomes: a test case for predicting lifestyles and emergence of pathogens.</title>
        <authorList>
            <person name="Haridas S."/>
            <person name="Albert R."/>
            <person name="Binder M."/>
            <person name="Bloem J."/>
            <person name="Labutti K."/>
            <person name="Salamov A."/>
            <person name="Andreopoulos B."/>
            <person name="Baker S."/>
            <person name="Barry K."/>
            <person name="Bills G."/>
            <person name="Bluhm B."/>
            <person name="Cannon C."/>
            <person name="Castanera R."/>
            <person name="Culley D."/>
            <person name="Daum C."/>
            <person name="Ezra D."/>
            <person name="Gonzalez J."/>
            <person name="Henrissat B."/>
            <person name="Kuo A."/>
            <person name="Liang C."/>
            <person name="Lipzen A."/>
            <person name="Lutzoni F."/>
            <person name="Magnuson J."/>
            <person name="Mondo S."/>
            <person name="Nolan M."/>
            <person name="Ohm R."/>
            <person name="Pangilinan J."/>
            <person name="Park H.-J."/>
            <person name="Ramirez L."/>
            <person name="Alfaro M."/>
            <person name="Sun H."/>
            <person name="Tritt A."/>
            <person name="Yoshinaga Y."/>
            <person name="Zwiers L.-H."/>
            <person name="Turgeon B."/>
            <person name="Goodwin S."/>
            <person name="Spatafora J."/>
            <person name="Crous P."/>
            <person name="Grigoriev I."/>
        </authorList>
    </citation>
    <scope>NUCLEOTIDE SEQUENCE</scope>
    <source>
        <strain evidence="2">CBS 161.51</strain>
    </source>
</reference>
<organism evidence="2 3">
    <name type="scientific">Clathrospora elynae</name>
    <dbReference type="NCBI Taxonomy" id="706981"/>
    <lineage>
        <taxon>Eukaryota</taxon>
        <taxon>Fungi</taxon>
        <taxon>Dikarya</taxon>
        <taxon>Ascomycota</taxon>
        <taxon>Pezizomycotina</taxon>
        <taxon>Dothideomycetes</taxon>
        <taxon>Pleosporomycetidae</taxon>
        <taxon>Pleosporales</taxon>
        <taxon>Diademaceae</taxon>
        <taxon>Clathrospora</taxon>
    </lineage>
</organism>
<feature type="compositionally biased region" description="Low complexity" evidence="1">
    <location>
        <begin position="22"/>
        <end position="35"/>
    </location>
</feature>
<evidence type="ECO:0000313" key="2">
    <source>
        <dbReference type="EMBL" id="KAF1941073.1"/>
    </source>
</evidence>
<evidence type="ECO:0000256" key="1">
    <source>
        <dbReference type="SAM" id="MobiDB-lite"/>
    </source>
</evidence>
<proteinExistence type="predicted"/>
<dbReference type="AlphaFoldDB" id="A0A6A5SLP6"/>
<dbReference type="EMBL" id="ML976053">
    <property type="protein sequence ID" value="KAF1941073.1"/>
    <property type="molecule type" value="Genomic_DNA"/>
</dbReference>
<accession>A0A6A5SLP6</accession>
<dbReference type="Proteomes" id="UP000800038">
    <property type="component" value="Unassembled WGS sequence"/>
</dbReference>
<name>A0A6A5SLP6_9PLEO</name>
<keyword evidence="3" id="KW-1185">Reference proteome</keyword>
<feature type="region of interest" description="Disordered" evidence="1">
    <location>
        <begin position="1"/>
        <end position="98"/>
    </location>
</feature>
<protein>
    <submittedName>
        <fullName evidence="2">Uncharacterized protein</fullName>
    </submittedName>
</protein>
<evidence type="ECO:0000313" key="3">
    <source>
        <dbReference type="Proteomes" id="UP000800038"/>
    </source>
</evidence>
<gene>
    <name evidence="2" type="ORF">EJ02DRAFT_211485</name>
</gene>
<sequence length="98" mass="10450">MPRRRLPRTLQEMEEADKANKAAEANEAATAPSNAPVRSQRKRKPVQRPGDAPLSPPWVASSKRKMLSTAAATTAKRVAGKRAAKERAAADTMASASA</sequence>